<dbReference type="Proteomes" id="UP000220133">
    <property type="component" value="Chromosome"/>
</dbReference>
<dbReference type="EMBL" id="CP023777">
    <property type="protein sequence ID" value="ATL49036.1"/>
    <property type="molecule type" value="Genomic_DNA"/>
</dbReference>
<dbReference type="InterPro" id="IPR013525">
    <property type="entry name" value="ABC2_TM"/>
</dbReference>
<comment type="subcellular location">
    <subcellularLocation>
        <location evidence="1">Cell membrane</location>
        <topology evidence="1">Multi-pass membrane protein</topology>
    </subcellularLocation>
</comment>
<evidence type="ECO:0000256" key="4">
    <source>
        <dbReference type="ARBA" id="ARBA00022989"/>
    </source>
</evidence>
<keyword evidence="2" id="KW-1003">Cell membrane</keyword>
<dbReference type="PANTHER" id="PTHR30294">
    <property type="entry name" value="MEMBRANE COMPONENT OF ABC TRANSPORTER YHHJ-RELATED"/>
    <property type="match status" value="1"/>
</dbReference>
<feature type="transmembrane region" description="Helical" evidence="6">
    <location>
        <begin position="21"/>
        <end position="40"/>
    </location>
</feature>
<keyword evidence="9" id="KW-1185">Reference proteome</keyword>
<gene>
    <name evidence="8" type="ORF">COR50_18705</name>
</gene>
<feature type="transmembrane region" description="Helical" evidence="6">
    <location>
        <begin position="270"/>
        <end position="291"/>
    </location>
</feature>
<keyword evidence="3 6" id="KW-0812">Transmembrane</keyword>
<feature type="transmembrane region" description="Helical" evidence="6">
    <location>
        <begin position="355"/>
        <end position="377"/>
    </location>
</feature>
<organism evidence="8 9">
    <name type="scientific">Chitinophaga caeni</name>
    <dbReference type="NCBI Taxonomy" id="2029983"/>
    <lineage>
        <taxon>Bacteria</taxon>
        <taxon>Pseudomonadati</taxon>
        <taxon>Bacteroidota</taxon>
        <taxon>Chitinophagia</taxon>
        <taxon>Chitinophagales</taxon>
        <taxon>Chitinophagaceae</taxon>
        <taxon>Chitinophaga</taxon>
    </lineage>
</organism>
<evidence type="ECO:0000256" key="3">
    <source>
        <dbReference type="ARBA" id="ARBA00022692"/>
    </source>
</evidence>
<evidence type="ECO:0000313" key="9">
    <source>
        <dbReference type="Proteomes" id="UP000220133"/>
    </source>
</evidence>
<dbReference type="GO" id="GO:0140359">
    <property type="term" value="F:ABC-type transporter activity"/>
    <property type="evidence" value="ECO:0007669"/>
    <property type="project" value="InterPro"/>
</dbReference>
<evidence type="ECO:0000256" key="1">
    <source>
        <dbReference type="ARBA" id="ARBA00004651"/>
    </source>
</evidence>
<feature type="domain" description="ABC-2 type transporter transmembrane" evidence="7">
    <location>
        <begin position="25"/>
        <end position="374"/>
    </location>
</feature>
<feature type="transmembrane region" description="Helical" evidence="6">
    <location>
        <begin position="297"/>
        <end position="317"/>
    </location>
</feature>
<evidence type="ECO:0000259" key="7">
    <source>
        <dbReference type="Pfam" id="PF12698"/>
    </source>
</evidence>
<dbReference type="AlphaFoldDB" id="A0A291QYI8"/>
<keyword evidence="4 6" id="KW-1133">Transmembrane helix</keyword>
<dbReference type="Gene3D" id="3.40.1710.10">
    <property type="entry name" value="abc type-2 transporter like domain"/>
    <property type="match status" value="1"/>
</dbReference>
<dbReference type="InterPro" id="IPR051449">
    <property type="entry name" value="ABC-2_transporter_component"/>
</dbReference>
<dbReference type="KEGG" id="cbae:COR50_18705"/>
<evidence type="ECO:0000256" key="6">
    <source>
        <dbReference type="SAM" id="Phobius"/>
    </source>
</evidence>
<name>A0A291QYI8_9BACT</name>
<accession>A0A291QYI8</accession>
<dbReference type="PANTHER" id="PTHR30294:SF46">
    <property type="entry name" value="ABC TRANSPORTER PERMEASE"/>
    <property type="match status" value="1"/>
</dbReference>
<keyword evidence="5 6" id="KW-0472">Membrane</keyword>
<evidence type="ECO:0000256" key="2">
    <source>
        <dbReference type="ARBA" id="ARBA00022475"/>
    </source>
</evidence>
<evidence type="ECO:0000256" key="5">
    <source>
        <dbReference type="ARBA" id="ARBA00023136"/>
    </source>
</evidence>
<dbReference type="OrthoDB" id="9811522at2"/>
<sequence>MIRSVLNICTREWKRILTRPDHYIVLILMPPLLFIFYALIYQNQKAYDLPVVIWDEDHSALSRQLTFMLEQTESIHITGQVNGMEELKTLMQKGKISGAVHFPARMERDIKSRHPVTIPVFTNASALVPGKLIYSDASTVLITAASGVILQKFQKLGMTEAKAMALVMPIQLDTYRLYNPAYNYQQYLVPGLITVALQMMIIMVSVLAINTEWNEGSMQELHGLSNGSAGNIILGKTLAHLGISWINFILVVGILFPYFNLSRSGHHLELFILFNFLSLACTGIGFMISVLAQDTMLAADVGLFYTSPAFVFSGFTFPRWAMPWYDQYYAQLMPYTSFLDGFFQVYFMGLPLSYAGIYMLKMSLFIGFTYFIAVFFLQQRFKKQLAYAAS</sequence>
<reference evidence="8 9" key="1">
    <citation type="submission" date="2017-10" db="EMBL/GenBank/DDBJ databases">
        <title>Paenichitinophaga pekingensis gen. nov., sp. nov., isolated from activated sludge.</title>
        <authorList>
            <person name="Jin D."/>
            <person name="Kong X."/>
            <person name="Deng Y."/>
            <person name="Bai Z."/>
        </authorList>
    </citation>
    <scope>NUCLEOTIDE SEQUENCE [LARGE SCALE GENOMIC DNA]</scope>
    <source>
        <strain evidence="8 9">13</strain>
    </source>
</reference>
<feature type="transmembrane region" description="Helical" evidence="6">
    <location>
        <begin position="238"/>
        <end position="258"/>
    </location>
</feature>
<protein>
    <submittedName>
        <fullName evidence="8">ABC transporter</fullName>
    </submittedName>
</protein>
<dbReference type="RefSeq" id="WP_098195404.1">
    <property type="nucleotide sequence ID" value="NZ_CP023777.1"/>
</dbReference>
<dbReference type="GO" id="GO:0005886">
    <property type="term" value="C:plasma membrane"/>
    <property type="evidence" value="ECO:0007669"/>
    <property type="project" value="UniProtKB-SubCell"/>
</dbReference>
<evidence type="ECO:0000313" key="8">
    <source>
        <dbReference type="EMBL" id="ATL49036.1"/>
    </source>
</evidence>
<feature type="transmembrane region" description="Helical" evidence="6">
    <location>
        <begin position="187"/>
        <end position="209"/>
    </location>
</feature>
<proteinExistence type="predicted"/>
<dbReference type="Pfam" id="PF12698">
    <property type="entry name" value="ABC2_membrane_3"/>
    <property type="match status" value="1"/>
</dbReference>